<accession>A0A7Z0V0G0</accession>
<name>A0A7Z0V0G0_MORCA</name>
<evidence type="ECO:0000313" key="2">
    <source>
        <dbReference type="Proteomes" id="UP000078446"/>
    </source>
</evidence>
<proteinExistence type="predicted"/>
<dbReference type="EMBL" id="LXHE01000002">
    <property type="protein sequence ID" value="OAV02168.1"/>
    <property type="molecule type" value="Genomic_DNA"/>
</dbReference>
<dbReference type="Proteomes" id="UP000078446">
    <property type="component" value="Unassembled WGS sequence"/>
</dbReference>
<reference evidence="1 2" key="1">
    <citation type="journal article" date="2016" name="Genome Biol. Evol.">
        <title>Comparative Genomic Analyses of the Moraxella catarrhalis Serosensitive and Seroresistant Lineages Demonstrate Their Independent Evolution.</title>
        <authorList>
            <person name="Earl J.P."/>
            <person name="de Vries S.P."/>
            <person name="Ahmed A."/>
            <person name="Powell E."/>
            <person name="Schultz M.P."/>
            <person name="Hermans P.W."/>
            <person name="Hill D.J."/>
            <person name="Zhou Z."/>
            <person name="Constantinidou C.I."/>
            <person name="Hu F.Z."/>
            <person name="Bootsma H.J."/>
            <person name="Ehrlich G.D."/>
        </authorList>
    </citation>
    <scope>NUCLEOTIDE SEQUENCE [LARGE SCALE GENOMIC DNA]</scope>
    <source>
        <strain evidence="1 2">Z7574</strain>
    </source>
</reference>
<organism evidence="1 2">
    <name type="scientific">Moraxella catarrhalis</name>
    <name type="common">Branhamella catarrhalis</name>
    <dbReference type="NCBI Taxonomy" id="480"/>
    <lineage>
        <taxon>Bacteria</taxon>
        <taxon>Pseudomonadati</taxon>
        <taxon>Pseudomonadota</taxon>
        <taxon>Gammaproteobacteria</taxon>
        <taxon>Moraxellales</taxon>
        <taxon>Moraxellaceae</taxon>
        <taxon>Moraxella</taxon>
    </lineage>
</organism>
<gene>
    <name evidence="1" type="ORF">AO382_0534</name>
</gene>
<evidence type="ECO:0000313" key="1">
    <source>
        <dbReference type="EMBL" id="OAV02168.1"/>
    </source>
</evidence>
<comment type="caution">
    <text evidence="1">The sequence shown here is derived from an EMBL/GenBank/DDBJ whole genome shotgun (WGS) entry which is preliminary data.</text>
</comment>
<sequence>MPTLDLGFNIVRMDKVHKISSKIVTIPNHQNDSKILKE</sequence>
<protein>
    <submittedName>
        <fullName evidence="1">Uncharacterized protein</fullName>
    </submittedName>
</protein>
<dbReference type="AlphaFoldDB" id="A0A7Z0V0G0"/>